<dbReference type="EMBL" id="QGKV02001507">
    <property type="protein sequence ID" value="KAF3531293.1"/>
    <property type="molecule type" value="Genomic_DNA"/>
</dbReference>
<proteinExistence type="predicted"/>
<evidence type="ECO:0000313" key="1">
    <source>
        <dbReference type="EMBL" id="KAF3531293.1"/>
    </source>
</evidence>
<reference evidence="1 2" key="1">
    <citation type="journal article" date="2020" name="BMC Genomics">
        <title>Intraspecific diversification of the crop wild relative Brassica cretica Lam. using demographic model selection.</title>
        <authorList>
            <person name="Kioukis A."/>
            <person name="Michalopoulou V.A."/>
            <person name="Briers L."/>
            <person name="Pirintsos S."/>
            <person name="Studholme D.J."/>
            <person name="Pavlidis P."/>
            <person name="Sarris P.F."/>
        </authorList>
    </citation>
    <scope>NUCLEOTIDE SEQUENCE [LARGE SCALE GENOMIC DNA]</scope>
    <source>
        <strain evidence="2">cv. PFS-1207/04</strain>
    </source>
</reference>
<organism evidence="1 2">
    <name type="scientific">Brassica cretica</name>
    <name type="common">Mustard</name>
    <dbReference type="NCBI Taxonomy" id="69181"/>
    <lineage>
        <taxon>Eukaryota</taxon>
        <taxon>Viridiplantae</taxon>
        <taxon>Streptophyta</taxon>
        <taxon>Embryophyta</taxon>
        <taxon>Tracheophyta</taxon>
        <taxon>Spermatophyta</taxon>
        <taxon>Magnoliopsida</taxon>
        <taxon>eudicotyledons</taxon>
        <taxon>Gunneridae</taxon>
        <taxon>Pentapetalae</taxon>
        <taxon>rosids</taxon>
        <taxon>malvids</taxon>
        <taxon>Brassicales</taxon>
        <taxon>Brassicaceae</taxon>
        <taxon>Brassiceae</taxon>
        <taxon>Brassica</taxon>
    </lineage>
</organism>
<keyword evidence="2" id="KW-1185">Reference proteome</keyword>
<evidence type="ECO:0000313" key="2">
    <source>
        <dbReference type="Proteomes" id="UP000266723"/>
    </source>
</evidence>
<dbReference type="Proteomes" id="UP000266723">
    <property type="component" value="Unassembled WGS sequence"/>
</dbReference>
<comment type="caution">
    <text evidence="1">The sequence shown here is derived from an EMBL/GenBank/DDBJ whole genome shotgun (WGS) entry which is preliminary data.</text>
</comment>
<name>A0ABQ7BGA8_BRACR</name>
<protein>
    <submittedName>
        <fullName evidence="1">Uncharacterized protein</fullName>
    </submittedName>
</protein>
<accession>A0ABQ7BGA8</accession>
<sequence length="86" mass="9510">MFGSIVIQNEVENDHWASRGAGATYWSEVSNLERPLAATSSTRSAFRRDTSMIWSGRAQQGQVAAVTWSDLVERRSVPALGPTSRR</sequence>
<gene>
    <name evidence="1" type="ORF">DY000_02038805</name>
</gene>